<dbReference type="InterPro" id="IPR036397">
    <property type="entry name" value="RNaseH_sf"/>
</dbReference>
<dbReference type="InterPro" id="IPR051274">
    <property type="entry name" value="3-5_Exoribonuclease"/>
</dbReference>
<dbReference type="Pfam" id="PF00929">
    <property type="entry name" value="RNase_T"/>
    <property type="match status" value="1"/>
</dbReference>
<gene>
    <name evidence="5" type="ORF">LCGC14_2277730</name>
</gene>
<dbReference type="EMBL" id="LAZR01031623">
    <property type="protein sequence ID" value="KKL53208.1"/>
    <property type="molecule type" value="Genomic_DNA"/>
</dbReference>
<feature type="domain" description="Exonuclease" evidence="4">
    <location>
        <begin position="2"/>
        <end position="180"/>
    </location>
</feature>
<keyword evidence="2" id="KW-0378">Hydrolase</keyword>
<dbReference type="GO" id="GO:0003676">
    <property type="term" value="F:nucleic acid binding"/>
    <property type="evidence" value="ECO:0007669"/>
    <property type="project" value="InterPro"/>
</dbReference>
<keyword evidence="1" id="KW-0540">Nuclease</keyword>
<dbReference type="GO" id="GO:0000175">
    <property type="term" value="F:3'-5'-RNA exonuclease activity"/>
    <property type="evidence" value="ECO:0007669"/>
    <property type="project" value="InterPro"/>
</dbReference>
<reference evidence="5" key="1">
    <citation type="journal article" date="2015" name="Nature">
        <title>Complex archaea that bridge the gap between prokaryotes and eukaryotes.</title>
        <authorList>
            <person name="Spang A."/>
            <person name="Saw J.H."/>
            <person name="Jorgensen S.L."/>
            <person name="Zaremba-Niedzwiedzka K."/>
            <person name="Martijn J."/>
            <person name="Lind A.E."/>
            <person name="van Eijk R."/>
            <person name="Schleper C."/>
            <person name="Guy L."/>
            <person name="Ettema T.J."/>
        </authorList>
    </citation>
    <scope>NUCLEOTIDE SEQUENCE</scope>
</reference>
<dbReference type="PANTHER" id="PTHR23044:SF61">
    <property type="entry name" value="3'-5' EXORIBONUCLEASE 1-RELATED"/>
    <property type="match status" value="1"/>
</dbReference>
<evidence type="ECO:0000256" key="3">
    <source>
        <dbReference type="ARBA" id="ARBA00022839"/>
    </source>
</evidence>
<accession>A0A0F9CV02</accession>
<proteinExistence type="predicted"/>
<sequence>MRYIVIDLECTCWRREDPDKQPHETIEIGAVLLDKNYNYIKEFTQFVKPLDNPTLTEYCVDLTSITQTDVEDAPTLAIAISRLNKWIGTSEDIIFCSWGYFDQEQLLAECNLNSIPYPFDDNHINIKVRFSKIMNRTKKMGLRKALRILDIPFEGTPHRGVDDAKMIAKVFKLIMEKETRDYQRI</sequence>
<comment type="caution">
    <text evidence="5">The sequence shown here is derived from an EMBL/GenBank/DDBJ whole genome shotgun (WGS) entry which is preliminary data.</text>
</comment>
<dbReference type="InterPro" id="IPR047201">
    <property type="entry name" value="ERI-1_3'hExo-like"/>
</dbReference>
<dbReference type="PANTHER" id="PTHR23044">
    <property type="entry name" value="3'-5' EXONUCLEASE ERI1-RELATED"/>
    <property type="match status" value="1"/>
</dbReference>
<evidence type="ECO:0000313" key="5">
    <source>
        <dbReference type="EMBL" id="KKL53208.1"/>
    </source>
</evidence>
<dbReference type="SMART" id="SM00479">
    <property type="entry name" value="EXOIII"/>
    <property type="match status" value="1"/>
</dbReference>
<keyword evidence="3" id="KW-0269">Exonuclease</keyword>
<evidence type="ECO:0000259" key="4">
    <source>
        <dbReference type="SMART" id="SM00479"/>
    </source>
</evidence>
<dbReference type="InterPro" id="IPR012337">
    <property type="entry name" value="RNaseH-like_sf"/>
</dbReference>
<dbReference type="CDD" id="cd06133">
    <property type="entry name" value="ERI-1_3'hExo_like"/>
    <property type="match status" value="1"/>
</dbReference>
<organism evidence="5">
    <name type="scientific">marine sediment metagenome</name>
    <dbReference type="NCBI Taxonomy" id="412755"/>
    <lineage>
        <taxon>unclassified sequences</taxon>
        <taxon>metagenomes</taxon>
        <taxon>ecological metagenomes</taxon>
    </lineage>
</organism>
<evidence type="ECO:0000256" key="2">
    <source>
        <dbReference type="ARBA" id="ARBA00022801"/>
    </source>
</evidence>
<dbReference type="SUPFAM" id="SSF53098">
    <property type="entry name" value="Ribonuclease H-like"/>
    <property type="match status" value="1"/>
</dbReference>
<dbReference type="AlphaFoldDB" id="A0A0F9CV02"/>
<evidence type="ECO:0000256" key="1">
    <source>
        <dbReference type="ARBA" id="ARBA00022722"/>
    </source>
</evidence>
<dbReference type="Gene3D" id="3.30.420.10">
    <property type="entry name" value="Ribonuclease H-like superfamily/Ribonuclease H"/>
    <property type="match status" value="1"/>
</dbReference>
<name>A0A0F9CV02_9ZZZZ</name>
<dbReference type="InterPro" id="IPR013520">
    <property type="entry name" value="Ribonucl_H"/>
</dbReference>
<protein>
    <recommendedName>
        <fullName evidence="4">Exonuclease domain-containing protein</fullName>
    </recommendedName>
</protein>